<dbReference type="InterPro" id="IPR036390">
    <property type="entry name" value="WH_DNA-bd_sf"/>
</dbReference>
<dbReference type="PANTHER" id="PTHR33204">
    <property type="entry name" value="TRANSCRIPTIONAL REGULATOR, MARR FAMILY"/>
    <property type="match status" value="1"/>
</dbReference>
<dbReference type="InterPro" id="IPR036249">
    <property type="entry name" value="Thioredoxin-like_sf"/>
</dbReference>
<sequence>MRRRTDSGDPECAIAHASEVIGDWWSLLLLRDVARGRHRFEELRAGLGVSRKVLTERLHRLVEDGVLERHPYSDRPPRHEYRLTARGRGALPILVALQDWGDRWLLGDGEPTATTGTDTAEARRVSALVGTRIPELTGFDPVAATPFTVLYCYPGTGMPGGTEIPGAAGCTLESCTYRDRLDEFARHGAAVRGVSTQRTAEQAAFAAAERIQFPLLSDAELEFASALRLPTFRAGGTVRLKRLTLVVDAGRTIRAVRYPIPDVTGGVAETLRLVRALAAGADAAPDSGTTDITDI</sequence>
<evidence type="ECO:0000313" key="6">
    <source>
        <dbReference type="Proteomes" id="UP001339911"/>
    </source>
</evidence>
<dbReference type="Pfam" id="PF01638">
    <property type="entry name" value="HxlR"/>
    <property type="match status" value="1"/>
</dbReference>
<keyword evidence="6" id="KW-1185">Reference proteome</keyword>
<evidence type="ECO:0000256" key="1">
    <source>
        <dbReference type="ARBA" id="ARBA00023015"/>
    </source>
</evidence>
<dbReference type="InterPro" id="IPR000866">
    <property type="entry name" value="AhpC/TSA"/>
</dbReference>
<evidence type="ECO:0000313" key="5">
    <source>
        <dbReference type="EMBL" id="MEE6310301.1"/>
    </source>
</evidence>
<dbReference type="InterPro" id="IPR036388">
    <property type="entry name" value="WH-like_DNA-bd_sf"/>
</dbReference>
<dbReference type="InterPro" id="IPR002577">
    <property type="entry name" value="HTH_HxlR"/>
</dbReference>
<evidence type="ECO:0000256" key="3">
    <source>
        <dbReference type="ARBA" id="ARBA00023163"/>
    </source>
</evidence>
<dbReference type="Proteomes" id="UP001339911">
    <property type="component" value="Unassembled WGS sequence"/>
</dbReference>
<keyword evidence="1" id="KW-0805">Transcription regulation</keyword>
<comment type="caution">
    <text evidence="5">The sequence shown here is derived from an EMBL/GenBank/DDBJ whole genome shotgun (WGS) entry which is preliminary data.</text>
</comment>
<name>A0ABU7SK04_9ACTN</name>
<proteinExistence type="predicted"/>
<organism evidence="5 6">
    <name type="scientific">Plantactinospora veratri</name>
    <dbReference type="NCBI Taxonomy" id="1436122"/>
    <lineage>
        <taxon>Bacteria</taxon>
        <taxon>Bacillati</taxon>
        <taxon>Actinomycetota</taxon>
        <taxon>Actinomycetes</taxon>
        <taxon>Micromonosporales</taxon>
        <taxon>Micromonosporaceae</taxon>
        <taxon>Plantactinospora</taxon>
    </lineage>
</organism>
<gene>
    <name evidence="5" type="ORF">V1634_26030</name>
</gene>
<dbReference type="SUPFAM" id="SSF46785">
    <property type="entry name" value="Winged helix' DNA-binding domain"/>
    <property type="match status" value="1"/>
</dbReference>
<keyword evidence="2" id="KW-0238">DNA-binding</keyword>
<dbReference type="RefSeq" id="WP_331210522.1">
    <property type="nucleotide sequence ID" value="NZ_JAZGQL010000024.1"/>
</dbReference>
<reference evidence="5 6" key="1">
    <citation type="submission" date="2024-01" db="EMBL/GenBank/DDBJ databases">
        <title>Genome insights into Plantactinospora veratri sp. nov.</title>
        <authorList>
            <person name="Wang L."/>
        </authorList>
    </citation>
    <scope>NUCLEOTIDE SEQUENCE [LARGE SCALE GENOMIC DNA]</scope>
    <source>
        <strain evidence="5 6">NEAU-FHS4</strain>
    </source>
</reference>
<dbReference type="PANTHER" id="PTHR33204:SF18">
    <property type="entry name" value="TRANSCRIPTIONAL REGULATORY PROTEIN"/>
    <property type="match status" value="1"/>
</dbReference>
<protein>
    <submittedName>
        <fullName evidence="5">Winged helix-turn-helix transcriptional regulator</fullName>
    </submittedName>
</protein>
<feature type="domain" description="HTH hxlR-type" evidence="4">
    <location>
        <begin position="12"/>
        <end position="109"/>
    </location>
</feature>
<dbReference type="SUPFAM" id="SSF52833">
    <property type="entry name" value="Thioredoxin-like"/>
    <property type="match status" value="1"/>
</dbReference>
<evidence type="ECO:0000256" key="2">
    <source>
        <dbReference type="ARBA" id="ARBA00023125"/>
    </source>
</evidence>
<evidence type="ECO:0000259" key="4">
    <source>
        <dbReference type="PROSITE" id="PS51118"/>
    </source>
</evidence>
<dbReference type="Pfam" id="PF00578">
    <property type="entry name" value="AhpC-TSA"/>
    <property type="match status" value="1"/>
</dbReference>
<dbReference type="EMBL" id="JAZGQL010000024">
    <property type="protein sequence ID" value="MEE6310301.1"/>
    <property type="molecule type" value="Genomic_DNA"/>
</dbReference>
<dbReference type="Gene3D" id="1.10.10.10">
    <property type="entry name" value="Winged helix-like DNA-binding domain superfamily/Winged helix DNA-binding domain"/>
    <property type="match status" value="1"/>
</dbReference>
<keyword evidence="3" id="KW-0804">Transcription</keyword>
<accession>A0ABU7SK04</accession>
<dbReference type="Gene3D" id="3.40.30.10">
    <property type="entry name" value="Glutaredoxin"/>
    <property type="match status" value="1"/>
</dbReference>
<dbReference type="PROSITE" id="PS51118">
    <property type="entry name" value="HTH_HXLR"/>
    <property type="match status" value="1"/>
</dbReference>